<organism evidence="2 3">
    <name type="scientific">Altererythrobacter epoxidivorans</name>
    <dbReference type="NCBI Taxonomy" id="361183"/>
    <lineage>
        <taxon>Bacteria</taxon>
        <taxon>Pseudomonadati</taxon>
        <taxon>Pseudomonadota</taxon>
        <taxon>Alphaproteobacteria</taxon>
        <taxon>Sphingomonadales</taxon>
        <taxon>Erythrobacteraceae</taxon>
        <taxon>Altererythrobacter</taxon>
    </lineage>
</organism>
<accession>A0A0M4LTW2</accession>
<reference evidence="2 3" key="1">
    <citation type="submission" date="2015-09" db="EMBL/GenBank/DDBJ databases">
        <title>Complete genome sequence of a benzo[a]pyrene-degrading bacterium Altererythrobacter epoxidivorans CGMCC 1.7731T.</title>
        <authorList>
            <person name="Li Z."/>
            <person name="Cheng H."/>
            <person name="Huo Y."/>
            <person name="Xu X."/>
        </authorList>
    </citation>
    <scope>NUCLEOTIDE SEQUENCE [LARGE SCALE GENOMIC DNA]</scope>
    <source>
        <strain evidence="2 3">CGMCC 1.7731</strain>
    </source>
</reference>
<evidence type="ECO:0000256" key="1">
    <source>
        <dbReference type="SAM" id="Coils"/>
    </source>
</evidence>
<dbReference type="InterPro" id="IPR036192">
    <property type="entry name" value="Cell_div_ZapA-like_sf"/>
</dbReference>
<gene>
    <name evidence="2" type="ORF">AMC99_00980</name>
</gene>
<evidence type="ECO:0000313" key="3">
    <source>
        <dbReference type="Proteomes" id="UP000057938"/>
    </source>
</evidence>
<dbReference type="EMBL" id="CP012669">
    <property type="protein sequence ID" value="ALE16279.1"/>
    <property type="molecule type" value="Genomic_DNA"/>
</dbReference>
<dbReference type="RefSeq" id="WP_061923498.1">
    <property type="nucleotide sequence ID" value="NZ_CP012669.1"/>
</dbReference>
<dbReference type="AlphaFoldDB" id="A0A0M4LTW2"/>
<dbReference type="SUPFAM" id="SSF102829">
    <property type="entry name" value="Cell division protein ZapA-like"/>
    <property type="match status" value="1"/>
</dbReference>
<keyword evidence="1" id="KW-0175">Coiled coil</keyword>
<protein>
    <recommendedName>
        <fullName evidence="4">Cell division protein ZapA</fullName>
    </recommendedName>
</protein>
<dbReference type="PATRIC" id="fig|361183.4.peg.959"/>
<evidence type="ECO:0008006" key="4">
    <source>
        <dbReference type="Google" id="ProtNLM"/>
    </source>
</evidence>
<keyword evidence="3" id="KW-1185">Reference proteome</keyword>
<dbReference type="Proteomes" id="UP000057938">
    <property type="component" value="Chromosome"/>
</dbReference>
<sequence length="150" mass="16044">MSQVTLQIAGRNYTVACADGEEAQVRHLGQVIDEKLAKLGGNLSNAPAQNLLFAALLLADEVDESRKSNGSAIDAGASDETAEKLKELQLELYALKAERDAMAKELARYEERKPAKADVEPSDATAPLLEMIAEKLEKSADLLEATTSGS</sequence>
<dbReference type="InterPro" id="IPR042233">
    <property type="entry name" value="Cell_div_ZapA_N"/>
</dbReference>
<evidence type="ECO:0000313" key="2">
    <source>
        <dbReference type="EMBL" id="ALE16279.1"/>
    </source>
</evidence>
<dbReference type="KEGG" id="aep:AMC99_00980"/>
<name>A0A0M4LTW2_9SPHN</name>
<feature type="coiled-coil region" evidence="1">
    <location>
        <begin position="78"/>
        <end position="112"/>
    </location>
</feature>
<dbReference type="OrthoDB" id="9797575at2"/>
<dbReference type="STRING" id="361183.AMC99_00980"/>
<dbReference type="Pfam" id="PF05164">
    <property type="entry name" value="ZapA"/>
    <property type="match status" value="1"/>
</dbReference>
<proteinExistence type="predicted"/>
<dbReference type="InterPro" id="IPR007838">
    <property type="entry name" value="Cell_div_ZapA-like"/>
</dbReference>
<dbReference type="Gene3D" id="3.30.160.880">
    <property type="entry name" value="Cell division protein ZapA protomer, N-terminal domain"/>
    <property type="match status" value="1"/>
</dbReference>